<name>A0A1I0YY51_9CLOT</name>
<dbReference type="RefSeq" id="WP_090041415.1">
    <property type="nucleotide sequence ID" value="NZ_FOKI01000016.1"/>
</dbReference>
<organism evidence="2 3">
    <name type="scientific">Clostridium frigidicarnis</name>
    <dbReference type="NCBI Taxonomy" id="84698"/>
    <lineage>
        <taxon>Bacteria</taxon>
        <taxon>Bacillati</taxon>
        <taxon>Bacillota</taxon>
        <taxon>Clostridia</taxon>
        <taxon>Eubacteriales</taxon>
        <taxon>Clostridiaceae</taxon>
        <taxon>Clostridium</taxon>
    </lineage>
</organism>
<dbReference type="InterPro" id="IPR052930">
    <property type="entry name" value="TA_antitoxin_MntA"/>
</dbReference>
<dbReference type="EMBL" id="FOKI01000016">
    <property type="protein sequence ID" value="SFB18349.1"/>
    <property type="molecule type" value="Genomic_DNA"/>
</dbReference>
<dbReference type="STRING" id="84698.SAMN04488528_101625"/>
<evidence type="ECO:0000259" key="1">
    <source>
        <dbReference type="Pfam" id="PF18765"/>
    </source>
</evidence>
<dbReference type="PANTHER" id="PTHR43852:SF3">
    <property type="entry name" value="NUCLEOTIDYLTRANSFERASE"/>
    <property type="match status" value="1"/>
</dbReference>
<dbReference type="CDD" id="cd05403">
    <property type="entry name" value="NT_KNTase_like"/>
    <property type="match status" value="1"/>
</dbReference>
<keyword evidence="2" id="KW-0808">Transferase</keyword>
<accession>A0A1I0YY51</accession>
<proteinExistence type="predicted"/>
<reference evidence="2 3" key="1">
    <citation type="submission" date="2016-10" db="EMBL/GenBank/DDBJ databases">
        <authorList>
            <person name="de Groot N.N."/>
        </authorList>
    </citation>
    <scope>NUCLEOTIDE SEQUENCE [LARGE SCALE GENOMIC DNA]</scope>
    <source>
        <strain evidence="2 3">DSM 12271</strain>
    </source>
</reference>
<evidence type="ECO:0000313" key="3">
    <source>
        <dbReference type="Proteomes" id="UP000198619"/>
    </source>
</evidence>
<dbReference type="GO" id="GO:0016740">
    <property type="term" value="F:transferase activity"/>
    <property type="evidence" value="ECO:0007669"/>
    <property type="project" value="UniProtKB-KW"/>
</dbReference>
<keyword evidence="3" id="KW-1185">Reference proteome</keyword>
<dbReference type="Proteomes" id="UP000198619">
    <property type="component" value="Unassembled WGS sequence"/>
</dbReference>
<feature type="domain" description="Polymerase beta nucleotidyltransferase" evidence="1">
    <location>
        <begin position="19"/>
        <end position="109"/>
    </location>
</feature>
<dbReference type="NCBIfam" id="NF047752">
    <property type="entry name" value="MntA_antitoxin"/>
    <property type="match status" value="1"/>
</dbReference>
<dbReference type="InterPro" id="IPR043519">
    <property type="entry name" value="NT_sf"/>
</dbReference>
<evidence type="ECO:0000313" key="2">
    <source>
        <dbReference type="EMBL" id="SFB18349.1"/>
    </source>
</evidence>
<dbReference type="Gene3D" id="3.30.460.10">
    <property type="entry name" value="Beta Polymerase, domain 2"/>
    <property type="match status" value="1"/>
</dbReference>
<dbReference type="InterPro" id="IPR041633">
    <property type="entry name" value="Polbeta"/>
</dbReference>
<protein>
    <submittedName>
        <fullName evidence="2">Predicted nucleotidyltransferase</fullName>
    </submittedName>
</protein>
<dbReference type="Pfam" id="PF18765">
    <property type="entry name" value="Polbeta"/>
    <property type="match status" value="1"/>
</dbReference>
<dbReference type="OrthoDB" id="1927953at2"/>
<dbReference type="PANTHER" id="PTHR43852">
    <property type="entry name" value="NUCLEOTIDYLTRANSFERASE"/>
    <property type="match status" value="1"/>
</dbReference>
<gene>
    <name evidence="2" type="ORF">SAMN04488528_101625</name>
</gene>
<dbReference type="AlphaFoldDB" id="A0A1I0YY51"/>
<dbReference type="SUPFAM" id="SSF81301">
    <property type="entry name" value="Nucleotidyltransferase"/>
    <property type="match status" value="1"/>
</dbReference>
<sequence>MKIFKEEHSLQFDKEEIVNKIEGYLYNNDNIVSAYIFGSFGTGDFTNKSDIDIAILTSEEITYSQCLKINSELEDIIGIPIDLNNIILLPEHIQVQIIMENRQLFSKDDILEEKYINQLNHWIKTEFPFWKKLVTAK</sequence>